<dbReference type="AlphaFoldDB" id="A0A7K7KZV6"/>
<evidence type="ECO:0000256" key="2">
    <source>
        <dbReference type="ARBA" id="ARBA00001896"/>
    </source>
</evidence>
<dbReference type="Proteomes" id="UP000525565">
    <property type="component" value="Unassembled WGS sequence"/>
</dbReference>
<dbReference type="InterPro" id="IPR020103">
    <property type="entry name" value="PsdUridine_synth_cat_dom_sf"/>
</dbReference>
<evidence type="ECO:0000256" key="8">
    <source>
        <dbReference type="SAM" id="MobiDB-lite"/>
    </source>
</evidence>
<dbReference type="PANTHER" id="PTHR21600:SF83">
    <property type="entry name" value="PSEUDOURIDYLATE SYNTHASE RPUSD4, MITOCHONDRIAL"/>
    <property type="match status" value="1"/>
</dbReference>
<evidence type="ECO:0000256" key="6">
    <source>
        <dbReference type="ARBA" id="ARBA00039953"/>
    </source>
</evidence>
<keyword evidence="11" id="KW-1185">Reference proteome</keyword>
<feature type="non-terminal residue" evidence="10">
    <location>
        <position position="378"/>
    </location>
</feature>
<accession>A0A7K7KZV6</accession>
<comment type="similarity">
    <text evidence="3">Belongs to the pseudouridine synthase RluA family.</text>
</comment>
<comment type="caution">
    <text evidence="10">The sequence shown here is derived from an EMBL/GenBank/DDBJ whole genome shotgun (WGS) entry which is preliminary data.</text>
</comment>
<gene>
    <name evidence="10" type="primary">Rpusd4</name>
    <name evidence="10" type="ORF">ASASCU_R14642</name>
</gene>
<feature type="region of interest" description="Disordered" evidence="8">
    <location>
        <begin position="37"/>
        <end position="62"/>
    </location>
</feature>
<comment type="catalytic activity">
    <reaction evidence="5">
        <text>a uridine in tRNA = a pseudouridine in tRNA</text>
        <dbReference type="Rhea" id="RHEA:54572"/>
        <dbReference type="Rhea" id="RHEA-COMP:13339"/>
        <dbReference type="Rhea" id="RHEA-COMP:13934"/>
        <dbReference type="ChEBI" id="CHEBI:65314"/>
        <dbReference type="ChEBI" id="CHEBI:65315"/>
    </reaction>
</comment>
<feature type="non-terminal residue" evidence="10">
    <location>
        <position position="1"/>
    </location>
</feature>
<dbReference type="CDD" id="cd02869">
    <property type="entry name" value="PseudoU_synth_RluA_like"/>
    <property type="match status" value="1"/>
</dbReference>
<evidence type="ECO:0000256" key="3">
    <source>
        <dbReference type="ARBA" id="ARBA00010876"/>
    </source>
</evidence>
<dbReference type="InterPro" id="IPR006145">
    <property type="entry name" value="PsdUridine_synth_RsuA/RluA"/>
</dbReference>
<proteinExistence type="inferred from homology"/>
<dbReference type="GO" id="GO:0009982">
    <property type="term" value="F:pseudouridine synthase activity"/>
    <property type="evidence" value="ECO:0007669"/>
    <property type="project" value="InterPro"/>
</dbReference>
<feature type="domain" description="Pseudouridine synthase RsuA/RluA-like" evidence="9">
    <location>
        <begin position="93"/>
        <end position="291"/>
    </location>
</feature>
<dbReference type="PANTHER" id="PTHR21600">
    <property type="entry name" value="MITOCHONDRIAL RNA PSEUDOURIDINE SYNTHASE"/>
    <property type="match status" value="1"/>
</dbReference>
<dbReference type="InterPro" id="IPR006224">
    <property type="entry name" value="PsdUridine_synth_RluA-like_CS"/>
</dbReference>
<keyword evidence="4" id="KW-0413">Isomerase</keyword>
<evidence type="ECO:0000256" key="4">
    <source>
        <dbReference type="ARBA" id="ARBA00023235"/>
    </source>
</evidence>
<dbReference type="GO" id="GO:0001522">
    <property type="term" value="P:pseudouridine synthesis"/>
    <property type="evidence" value="ECO:0007669"/>
    <property type="project" value="InterPro"/>
</dbReference>
<evidence type="ECO:0000313" key="10">
    <source>
        <dbReference type="EMBL" id="NWZ24127.1"/>
    </source>
</evidence>
<reference evidence="10 11" key="1">
    <citation type="submission" date="2019-09" db="EMBL/GenBank/DDBJ databases">
        <title>Bird 10,000 Genomes (B10K) Project - Family phase.</title>
        <authorList>
            <person name="Zhang G."/>
        </authorList>
    </citation>
    <scope>NUCLEOTIDE SEQUENCE [LARGE SCALE GENOMIC DNA]</scope>
    <source>
        <strain evidence="10">OUT-0051</strain>
        <tissue evidence="10">Kidney</tissue>
    </source>
</reference>
<evidence type="ECO:0000256" key="7">
    <source>
        <dbReference type="ARBA" id="ARBA00041563"/>
    </source>
</evidence>
<protein>
    <recommendedName>
        <fullName evidence="6">Pseudouridylate synthase RPUSD4, mitochondrial</fullName>
    </recommendedName>
    <alternativeName>
        <fullName evidence="7">RNA pseudouridylate synthase domain-containing protein 4</fullName>
    </alternativeName>
</protein>
<sequence>MAASGGALWRRRAAALSRAARSVCGRAAGAERLAGRLRARRREEEEEEEEKKREVPGNPARRRARELAALQRVHPNVLARVLKQGAVYQDEEVVVLNKPYGLPVHGGPGIKNCVTDVLPILAKMLGNMRAETLHLCHRLDKETTGVMVLARSKEAADRIRLLFKTRQVEKIYWAISVGHPDPAEGIVEIPVVEKEVQSHQPHYKVSEHHLRHSLNAFFPFLWAHPLFIIQMTLAPNYRLSPEDGKVLKTRKNRSAEIAVTRYRILASSSACSLLELQPITGVKHQIRVHLAYGLGCPILGDHKYSHWNKLAPQKLPEITLRRLKLEQSKARHLPLHLHAHRLSLPLGASGGKWIDLVCEPPVFFHRTLRKLELDIDKN</sequence>
<evidence type="ECO:0000256" key="5">
    <source>
        <dbReference type="ARBA" id="ARBA00036943"/>
    </source>
</evidence>
<evidence type="ECO:0000259" key="9">
    <source>
        <dbReference type="Pfam" id="PF00849"/>
    </source>
</evidence>
<dbReference type="EMBL" id="VZSO01000111">
    <property type="protein sequence ID" value="NWZ24127.1"/>
    <property type="molecule type" value="Genomic_DNA"/>
</dbReference>
<dbReference type="Pfam" id="PF00849">
    <property type="entry name" value="PseudoU_synth_2"/>
    <property type="match status" value="1"/>
</dbReference>
<organism evidence="10 11">
    <name type="scientific">Asarcornis scutulata</name>
    <dbReference type="NCBI Taxonomy" id="75869"/>
    <lineage>
        <taxon>Eukaryota</taxon>
        <taxon>Metazoa</taxon>
        <taxon>Chordata</taxon>
        <taxon>Craniata</taxon>
        <taxon>Vertebrata</taxon>
        <taxon>Euteleostomi</taxon>
        <taxon>Archelosauria</taxon>
        <taxon>Archosauria</taxon>
        <taxon>Dinosauria</taxon>
        <taxon>Saurischia</taxon>
        <taxon>Theropoda</taxon>
        <taxon>Coelurosauria</taxon>
        <taxon>Aves</taxon>
        <taxon>Neognathae</taxon>
        <taxon>Galloanserae</taxon>
        <taxon>Anseriformes</taxon>
        <taxon>Anatidae</taxon>
        <taxon>Anatinae</taxon>
        <taxon>Asarcornis</taxon>
    </lineage>
</organism>
<dbReference type="Gene3D" id="3.30.2350.10">
    <property type="entry name" value="Pseudouridine synthase"/>
    <property type="match status" value="1"/>
</dbReference>
<comment type="catalytic activity">
    <reaction evidence="1">
        <text>a uridine in mRNA = a pseudouridine in mRNA</text>
        <dbReference type="Rhea" id="RHEA:56644"/>
        <dbReference type="Rhea" id="RHEA-COMP:14658"/>
        <dbReference type="Rhea" id="RHEA-COMP:14659"/>
        <dbReference type="ChEBI" id="CHEBI:65314"/>
        <dbReference type="ChEBI" id="CHEBI:65315"/>
    </reaction>
</comment>
<dbReference type="InterPro" id="IPR050188">
    <property type="entry name" value="RluA_PseudoU_synthase"/>
</dbReference>
<evidence type="ECO:0000256" key="1">
    <source>
        <dbReference type="ARBA" id="ARBA00001166"/>
    </source>
</evidence>
<evidence type="ECO:0000313" key="11">
    <source>
        <dbReference type="Proteomes" id="UP000525565"/>
    </source>
</evidence>
<dbReference type="GO" id="GO:0003723">
    <property type="term" value="F:RNA binding"/>
    <property type="evidence" value="ECO:0007669"/>
    <property type="project" value="InterPro"/>
</dbReference>
<comment type="catalytic activity">
    <reaction evidence="2">
        <text>uridine in 5S rRNA = pseudouridine in 5S rRNA</text>
        <dbReference type="Rhea" id="RHEA:47036"/>
        <dbReference type="Rhea" id="RHEA-COMP:11730"/>
        <dbReference type="Rhea" id="RHEA-COMP:11731"/>
        <dbReference type="ChEBI" id="CHEBI:65314"/>
        <dbReference type="ChEBI" id="CHEBI:65315"/>
    </reaction>
</comment>
<dbReference type="PROSITE" id="PS01129">
    <property type="entry name" value="PSI_RLU"/>
    <property type="match status" value="1"/>
</dbReference>
<dbReference type="SUPFAM" id="SSF55120">
    <property type="entry name" value="Pseudouridine synthase"/>
    <property type="match status" value="1"/>
</dbReference>
<name>A0A7K7KZV6_9AVES</name>